<evidence type="ECO:0000259" key="4">
    <source>
        <dbReference type="Pfam" id="PF13439"/>
    </source>
</evidence>
<dbReference type="Gene3D" id="3.40.50.2000">
    <property type="entry name" value="Glycogen Phosphorylase B"/>
    <property type="match status" value="2"/>
</dbReference>
<evidence type="ECO:0000313" key="6">
    <source>
        <dbReference type="Proteomes" id="UP000576969"/>
    </source>
</evidence>
<reference evidence="5 6" key="1">
    <citation type="submission" date="2020-07" db="EMBL/GenBank/DDBJ databases">
        <title>Sequencing the genomes of 1000 actinobacteria strains.</title>
        <authorList>
            <person name="Klenk H.-P."/>
        </authorList>
    </citation>
    <scope>NUCLEOTIDE SEQUENCE [LARGE SCALE GENOMIC DNA]</scope>
    <source>
        <strain evidence="5 6">DSM 24662</strain>
    </source>
</reference>
<evidence type="ECO:0000313" key="5">
    <source>
        <dbReference type="EMBL" id="NYE18731.1"/>
    </source>
</evidence>
<dbReference type="CDD" id="cd03801">
    <property type="entry name" value="GT4_PimA-like"/>
    <property type="match status" value="1"/>
</dbReference>
<keyword evidence="6" id="KW-1185">Reference proteome</keyword>
<comment type="caution">
    <text evidence="5">The sequence shown here is derived from an EMBL/GenBank/DDBJ whole genome shotgun (WGS) entry which is preliminary data.</text>
</comment>
<name>A0A7Y9GLV7_9MICO</name>
<dbReference type="GO" id="GO:0016757">
    <property type="term" value="F:glycosyltransferase activity"/>
    <property type="evidence" value="ECO:0007669"/>
    <property type="project" value="UniProtKB-KW"/>
</dbReference>
<dbReference type="InterPro" id="IPR001296">
    <property type="entry name" value="Glyco_trans_1"/>
</dbReference>
<evidence type="ECO:0000256" key="2">
    <source>
        <dbReference type="ARBA" id="ARBA00022679"/>
    </source>
</evidence>
<dbReference type="PANTHER" id="PTHR12526">
    <property type="entry name" value="GLYCOSYLTRANSFERASE"/>
    <property type="match status" value="1"/>
</dbReference>
<dbReference type="Pfam" id="PF13439">
    <property type="entry name" value="Glyco_transf_4"/>
    <property type="match status" value="1"/>
</dbReference>
<dbReference type="PANTHER" id="PTHR12526:SF510">
    <property type="entry name" value="D-INOSITOL 3-PHOSPHATE GLYCOSYLTRANSFERASE"/>
    <property type="match status" value="1"/>
</dbReference>
<feature type="domain" description="Glycosyl transferase family 1" evidence="3">
    <location>
        <begin position="188"/>
        <end position="348"/>
    </location>
</feature>
<protein>
    <submittedName>
        <fullName evidence="5">UDP-glucose:(Heptosyl)LPS alpha-1,3-glucosyltransferase</fullName>
        <ecNumber evidence="5">2.4.1.-</ecNumber>
    </submittedName>
</protein>
<gene>
    <name evidence="5" type="ORF">BJ991_000759</name>
</gene>
<evidence type="ECO:0000259" key="3">
    <source>
        <dbReference type="Pfam" id="PF00534"/>
    </source>
</evidence>
<proteinExistence type="predicted"/>
<organism evidence="5 6">
    <name type="scientific">Microbacterium immunditiarum</name>
    <dbReference type="NCBI Taxonomy" id="337480"/>
    <lineage>
        <taxon>Bacteria</taxon>
        <taxon>Bacillati</taxon>
        <taxon>Actinomycetota</taxon>
        <taxon>Actinomycetes</taxon>
        <taxon>Micrococcales</taxon>
        <taxon>Microbacteriaceae</taxon>
        <taxon>Microbacterium</taxon>
    </lineage>
</organism>
<dbReference type="EMBL" id="JACCBV010000001">
    <property type="protein sequence ID" value="NYE18731.1"/>
    <property type="molecule type" value="Genomic_DNA"/>
</dbReference>
<dbReference type="AlphaFoldDB" id="A0A7Y9GLV7"/>
<dbReference type="Pfam" id="PF00534">
    <property type="entry name" value="Glycos_transf_1"/>
    <property type="match status" value="1"/>
</dbReference>
<dbReference type="Proteomes" id="UP000576969">
    <property type="component" value="Unassembled WGS sequence"/>
</dbReference>
<keyword evidence="1 5" id="KW-0328">Glycosyltransferase</keyword>
<dbReference type="InterPro" id="IPR028098">
    <property type="entry name" value="Glyco_trans_4-like_N"/>
</dbReference>
<sequence length="381" mass="42201">MRVAMSSFRFNNEGGIERASYELAQRMSDRVDLTLVATDVTPPPPEPLSWLRVEARSTPGFVVPVTYSAAATKALEGKGFDIVHNQGGCATRRQDVITAHSCHKAWWAMKFRNGEVLRALANPFHHAVLQVEQRNYRPDRFRRAIAVSPTVARELTQYYKVDPERITVIPNAVDVSRFQPADAAARRARIRTQHGCTDDDVVLLFVGKEFRRKGLRAIVDALPHLPEAARLLVVGGDDAAPFQARARELGVAERVTFAGHSPAVEDYFQAGDVFVFPTIYEPFGLVLLEAAASGLPLVTTPLGVAEEFVRVGENGALIARDGASIARAVRPLVEDRELRRRMGEQARRDAAGYTSWESVADQTIALYERVHEEKRAGHLLS</sequence>
<dbReference type="SUPFAM" id="SSF53756">
    <property type="entry name" value="UDP-Glycosyltransferase/glycogen phosphorylase"/>
    <property type="match status" value="1"/>
</dbReference>
<dbReference type="RefSeq" id="WP_179487589.1">
    <property type="nucleotide sequence ID" value="NZ_JACCBV010000001.1"/>
</dbReference>
<feature type="domain" description="Glycosyltransferase subfamily 4-like N-terminal" evidence="4">
    <location>
        <begin position="14"/>
        <end position="177"/>
    </location>
</feature>
<evidence type="ECO:0000256" key="1">
    <source>
        <dbReference type="ARBA" id="ARBA00022676"/>
    </source>
</evidence>
<accession>A0A7Y9GLV7</accession>
<dbReference type="EC" id="2.4.1.-" evidence="5"/>
<keyword evidence="2 5" id="KW-0808">Transferase</keyword>